<comment type="caution">
    <text evidence="2">The sequence shown here is derived from an EMBL/GenBank/DDBJ whole genome shotgun (WGS) entry which is preliminary data.</text>
</comment>
<sequence length="173" mass="20588">MVQIEMKQYLEGTEMKPKLVKRDAFTIVGFQFEASLKEVEQKRLNLMKYNELLLHKNLIQHRTAEEIIFIQSYPLIPDFNPKKDRFKHFMGYKVKRAIHLPENMSSYTVPACHYMKATHKGSPEEIHETHDFLYAFCQQHEEYTPLGFDLEEWDHTFNPFSGTNEVDIYLAVR</sequence>
<dbReference type="InterPro" id="IPR011256">
    <property type="entry name" value="Reg_factor_effector_dom_sf"/>
</dbReference>
<evidence type="ECO:0000313" key="3">
    <source>
        <dbReference type="Proteomes" id="UP001595733"/>
    </source>
</evidence>
<reference evidence="3" key="1">
    <citation type="journal article" date="2019" name="Int. J. Syst. Evol. Microbiol.">
        <title>The Global Catalogue of Microorganisms (GCM) 10K type strain sequencing project: providing services to taxonomists for standard genome sequencing and annotation.</title>
        <authorList>
            <consortium name="The Broad Institute Genomics Platform"/>
            <consortium name="The Broad Institute Genome Sequencing Center for Infectious Disease"/>
            <person name="Wu L."/>
            <person name="Ma J."/>
        </authorList>
    </citation>
    <scope>NUCLEOTIDE SEQUENCE [LARGE SCALE GENOMIC DNA]</scope>
    <source>
        <strain evidence="3">CCUG 50353</strain>
    </source>
</reference>
<dbReference type="EMBL" id="JBHSEF010000016">
    <property type="protein sequence ID" value="MFC4354715.1"/>
    <property type="molecule type" value="Genomic_DNA"/>
</dbReference>
<gene>
    <name evidence="2" type="ORF">ACFO0S_06535</name>
</gene>
<dbReference type="InterPro" id="IPR029441">
    <property type="entry name" value="Cass2"/>
</dbReference>
<dbReference type="RefSeq" id="WP_378140996.1">
    <property type="nucleotide sequence ID" value="NZ_JBHSEF010000016.1"/>
</dbReference>
<dbReference type="InterPro" id="IPR010499">
    <property type="entry name" value="AraC_E-bd"/>
</dbReference>
<proteinExistence type="predicted"/>
<dbReference type="SUPFAM" id="SSF55136">
    <property type="entry name" value="Probable bacterial effector-binding domain"/>
    <property type="match status" value="1"/>
</dbReference>
<evidence type="ECO:0000313" key="2">
    <source>
        <dbReference type="EMBL" id="MFC4354715.1"/>
    </source>
</evidence>
<accession>A0ABV8UWA0</accession>
<name>A0ABV8UWA0_9BACL</name>
<evidence type="ECO:0000259" key="1">
    <source>
        <dbReference type="SMART" id="SM00871"/>
    </source>
</evidence>
<keyword evidence="3" id="KW-1185">Reference proteome</keyword>
<dbReference type="PANTHER" id="PTHR36444:SF2">
    <property type="entry name" value="TRANSCRIPTIONAL REGULATOR PROTEIN YOBU-RELATED"/>
    <property type="match status" value="1"/>
</dbReference>
<feature type="domain" description="AraC effector-binding" evidence="1">
    <location>
        <begin position="15"/>
        <end position="173"/>
    </location>
</feature>
<dbReference type="Gene3D" id="3.20.80.10">
    <property type="entry name" value="Regulatory factor, effector binding domain"/>
    <property type="match status" value="1"/>
</dbReference>
<dbReference type="InterPro" id="IPR053182">
    <property type="entry name" value="YobU-like_regulator"/>
</dbReference>
<dbReference type="Proteomes" id="UP001595733">
    <property type="component" value="Unassembled WGS sequence"/>
</dbReference>
<protein>
    <submittedName>
        <fullName evidence="2">GyrI-like domain-containing protein</fullName>
    </submittedName>
</protein>
<dbReference type="Pfam" id="PF14526">
    <property type="entry name" value="Cass2"/>
    <property type="match status" value="1"/>
</dbReference>
<dbReference type="PANTHER" id="PTHR36444">
    <property type="entry name" value="TRANSCRIPTIONAL REGULATOR PROTEIN YOBU-RELATED"/>
    <property type="match status" value="1"/>
</dbReference>
<organism evidence="2 3">
    <name type="scientific">Chryseomicrobium palamuruense</name>
    <dbReference type="NCBI Taxonomy" id="682973"/>
    <lineage>
        <taxon>Bacteria</taxon>
        <taxon>Bacillati</taxon>
        <taxon>Bacillota</taxon>
        <taxon>Bacilli</taxon>
        <taxon>Bacillales</taxon>
        <taxon>Caryophanaceae</taxon>
        <taxon>Chryseomicrobium</taxon>
    </lineage>
</organism>
<dbReference type="SMART" id="SM00871">
    <property type="entry name" value="AraC_E_bind"/>
    <property type="match status" value="1"/>
</dbReference>